<dbReference type="FunFam" id="3.40.50.170:FF:000004">
    <property type="entry name" value="Methionyl-tRNA formyltransferase"/>
    <property type="match status" value="1"/>
</dbReference>
<dbReference type="STRING" id="29341.RSJ17_09030"/>
<evidence type="ECO:0000259" key="9">
    <source>
        <dbReference type="Pfam" id="PF00551"/>
    </source>
</evidence>
<dbReference type="OrthoDB" id="9802815at2"/>
<evidence type="ECO:0000313" key="12">
    <source>
        <dbReference type="Proteomes" id="UP000031366"/>
    </source>
</evidence>
<feature type="domain" description="Formyl transferase N-terminal" evidence="9">
    <location>
        <begin position="1"/>
        <end position="180"/>
    </location>
</feature>
<dbReference type="PANTHER" id="PTHR11138:SF5">
    <property type="entry name" value="METHIONYL-TRNA FORMYLTRANSFERASE, MITOCHONDRIAL"/>
    <property type="match status" value="1"/>
</dbReference>
<dbReference type="PROSITE" id="PS00373">
    <property type="entry name" value="GART"/>
    <property type="match status" value="1"/>
</dbReference>
<dbReference type="FunFam" id="3.40.50.12230:FF:000001">
    <property type="entry name" value="Methionyl-tRNA formyltransferase"/>
    <property type="match status" value="1"/>
</dbReference>
<dbReference type="GO" id="GO:0005829">
    <property type="term" value="C:cytosol"/>
    <property type="evidence" value="ECO:0007669"/>
    <property type="project" value="TreeGrafter"/>
</dbReference>
<sequence length="314" mass="35383">MKIVFMGTPDFSVPSLKALIDEFEVMAVFTQPDRPKGRGKALAMSPVKEVALEHNIPVYQPENLRKEPEMIDMLKKMEPDFIIVVAFGQILSKEVLEIAKYGCINLHASLLPKFRGAAPINYAIMAGEKKSGNTTMLMDVGLDTGDMLLKNEVEIDEDMTFGQLHDVLMESGSSLLVETIKKLSKGEIAGEKQEDSKSCYAHKLSREMANIDWNKSSVEIHNFVRGLNPFPIAYTFYEDKMMKVISTKLLQEESSKKPGTILKVNNEGIRVATKDKVILITKIQFPNKKPLEVSEYIKGNKIEENIELRNENKE</sequence>
<evidence type="ECO:0000256" key="7">
    <source>
        <dbReference type="ARBA" id="ARBA00048558"/>
    </source>
</evidence>
<dbReference type="Gene3D" id="3.10.25.10">
    <property type="entry name" value="Formyl transferase, C-terminal domain"/>
    <property type="match status" value="1"/>
</dbReference>
<proteinExistence type="inferred from homology"/>
<keyword evidence="12" id="KW-1185">Reference proteome</keyword>
<evidence type="ECO:0000256" key="3">
    <source>
        <dbReference type="ARBA" id="ARBA00012261"/>
    </source>
</evidence>
<gene>
    <name evidence="8 11" type="primary">fmt</name>
    <name evidence="11" type="ORF">U732_3067</name>
</gene>
<dbReference type="InterPro" id="IPR005794">
    <property type="entry name" value="Fmt"/>
</dbReference>
<evidence type="ECO:0000313" key="11">
    <source>
        <dbReference type="EMBL" id="KIE47509.1"/>
    </source>
</evidence>
<evidence type="ECO:0000256" key="5">
    <source>
        <dbReference type="ARBA" id="ARBA00022679"/>
    </source>
</evidence>
<dbReference type="Gene3D" id="3.40.50.170">
    <property type="entry name" value="Formyl transferase, N-terminal domain"/>
    <property type="match status" value="1"/>
</dbReference>
<dbReference type="InterPro" id="IPR002376">
    <property type="entry name" value="Formyl_transf_N"/>
</dbReference>
<dbReference type="EC" id="2.1.2.9" evidence="3 8"/>
<keyword evidence="6 8" id="KW-0648">Protein biosynthesis</keyword>
<accession>A0A0C1U3Z6</accession>
<dbReference type="Pfam" id="PF00551">
    <property type="entry name" value="Formyl_trans_N"/>
    <property type="match status" value="1"/>
</dbReference>
<organism evidence="11 12">
    <name type="scientific">Clostridium argentinense CDC 2741</name>
    <dbReference type="NCBI Taxonomy" id="1418104"/>
    <lineage>
        <taxon>Bacteria</taxon>
        <taxon>Bacillati</taxon>
        <taxon>Bacillota</taxon>
        <taxon>Clostridia</taxon>
        <taxon>Eubacteriales</taxon>
        <taxon>Clostridiaceae</taxon>
        <taxon>Clostridium</taxon>
    </lineage>
</organism>
<dbReference type="InterPro" id="IPR011034">
    <property type="entry name" value="Formyl_transferase-like_C_sf"/>
</dbReference>
<keyword evidence="5 8" id="KW-0808">Transferase</keyword>
<comment type="similarity">
    <text evidence="2 8">Belongs to the Fmt family.</text>
</comment>
<dbReference type="NCBIfam" id="TIGR00460">
    <property type="entry name" value="fmt"/>
    <property type="match status" value="1"/>
</dbReference>
<feature type="domain" description="Formyl transferase C-terminal" evidence="10">
    <location>
        <begin position="203"/>
        <end position="300"/>
    </location>
</feature>
<comment type="caution">
    <text evidence="11">The sequence shown here is derived from an EMBL/GenBank/DDBJ whole genome shotgun (WGS) entry which is preliminary data.</text>
</comment>
<dbReference type="InterPro" id="IPR001555">
    <property type="entry name" value="GART_AS"/>
</dbReference>
<evidence type="ECO:0000256" key="1">
    <source>
        <dbReference type="ARBA" id="ARBA00002606"/>
    </source>
</evidence>
<dbReference type="AlphaFoldDB" id="A0A0C1U3Z6"/>
<evidence type="ECO:0000256" key="6">
    <source>
        <dbReference type="ARBA" id="ARBA00022917"/>
    </source>
</evidence>
<reference evidence="11 12" key="1">
    <citation type="journal article" date="2015" name="Infect. Genet. Evol.">
        <title>Genomic sequences of six botulinum neurotoxin-producing strains representing three clostridial species illustrate the mobility and diversity of botulinum neurotoxin genes.</title>
        <authorList>
            <person name="Smith T.J."/>
            <person name="Hill K.K."/>
            <person name="Xie G."/>
            <person name="Foley B.T."/>
            <person name="Williamson C.H."/>
            <person name="Foster J.T."/>
            <person name="Johnson S.L."/>
            <person name="Chertkov O."/>
            <person name="Teshima H."/>
            <person name="Gibbons H.S."/>
            <person name="Johnsky L.A."/>
            <person name="Karavis M.A."/>
            <person name="Smith L.A."/>
        </authorList>
    </citation>
    <scope>NUCLEOTIDE SEQUENCE [LARGE SCALE GENOMIC DNA]</scope>
    <source>
        <strain evidence="11 12">CDC 2741</strain>
    </source>
</reference>
<evidence type="ECO:0000256" key="4">
    <source>
        <dbReference type="ARBA" id="ARBA00016014"/>
    </source>
</evidence>
<dbReference type="RefSeq" id="WP_039631495.1">
    <property type="nucleotide sequence ID" value="NZ_AYSO01000014.1"/>
</dbReference>
<dbReference type="InterPro" id="IPR037022">
    <property type="entry name" value="Formyl_trans_C_sf"/>
</dbReference>
<dbReference type="SUPFAM" id="SSF50486">
    <property type="entry name" value="FMT C-terminal domain-like"/>
    <property type="match status" value="1"/>
</dbReference>
<dbReference type="InterPro" id="IPR005793">
    <property type="entry name" value="Formyl_trans_C"/>
</dbReference>
<evidence type="ECO:0000256" key="8">
    <source>
        <dbReference type="HAMAP-Rule" id="MF_00182"/>
    </source>
</evidence>
<dbReference type="GO" id="GO:0004479">
    <property type="term" value="F:methionyl-tRNA formyltransferase activity"/>
    <property type="evidence" value="ECO:0007669"/>
    <property type="project" value="UniProtKB-UniRule"/>
</dbReference>
<dbReference type="PANTHER" id="PTHR11138">
    <property type="entry name" value="METHIONYL-TRNA FORMYLTRANSFERASE"/>
    <property type="match status" value="1"/>
</dbReference>
<dbReference type="EMBL" id="AYSO01000014">
    <property type="protein sequence ID" value="KIE47509.1"/>
    <property type="molecule type" value="Genomic_DNA"/>
</dbReference>
<dbReference type="InterPro" id="IPR044135">
    <property type="entry name" value="Met-tRNA-FMT_C"/>
</dbReference>
<evidence type="ECO:0000256" key="2">
    <source>
        <dbReference type="ARBA" id="ARBA00010699"/>
    </source>
</evidence>
<protein>
    <recommendedName>
        <fullName evidence="4 8">Methionyl-tRNA formyltransferase</fullName>
        <ecNumber evidence="3 8">2.1.2.9</ecNumber>
    </recommendedName>
</protein>
<dbReference type="Pfam" id="PF02911">
    <property type="entry name" value="Formyl_trans_C"/>
    <property type="match status" value="1"/>
</dbReference>
<feature type="binding site" evidence="8">
    <location>
        <begin position="109"/>
        <end position="112"/>
    </location>
    <ligand>
        <name>(6S)-5,6,7,8-tetrahydrofolate</name>
        <dbReference type="ChEBI" id="CHEBI:57453"/>
    </ligand>
</feature>
<dbReference type="CDD" id="cd08704">
    <property type="entry name" value="Met_tRNA_FMT_C"/>
    <property type="match status" value="1"/>
</dbReference>
<comment type="function">
    <text evidence="1 8">Attaches a formyl group to the free amino group of methionyl-tRNA(fMet). The formyl group appears to play a dual role in the initiator identity of N-formylmethionyl-tRNA by promoting its recognition by IF2 and preventing the misappropriation of this tRNA by the elongation apparatus.</text>
</comment>
<name>A0A0C1U3Z6_9CLOT</name>
<dbReference type="SUPFAM" id="SSF53328">
    <property type="entry name" value="Formyltransferase"/>
    <property type="match status" value="1"/>
</dbReference>
<dbReference type="Proteomes" id="UP000031366">
    <property type="component" value="Unassembled WGS sequence"/>
</dbReference>
<dbReference type="InterPro" id="IPR041711">
    <property type="entry name" value="Met-tRNA-FMT_N"/>
</dbReference>
<comment type="catalytic activity">
    <reaction evidence="7 8">
        <text>L-methionyl-tRNA(fMet) + (6R)-10-formyltetrahydrofolate = N-formyl-L-methionyl-tRNA(fMet) + (6S)-5,6,7,8-tetrahydrofolate + H(+)</text>
        <dbReference type="Rhea" id="RHEA:24380"/>
        <dbReference type="Rhea" id="RHEA-COMP:9952"/>
        <dbReference type="Rhea" id="RHEA-COMP:9953"/>
        <dbReference type="ChEBI" id="CHEBI:15378"/>
        <dbReference type="ChEBI" id="CHEBI:57453"/>
        <dbReference type="ChEBI" id="CHEBI:78530"/>
        <dbReference type="ChEBI" id="CHEBI:78844"/>
        <dbReference type="ChEBI" id="CHEBI:195366"/>
        <dbReference type="EC" id="2.1.2.9"/>
    </reaction>
</comment>
<evidence type="ECO:0000259" key="10">
    <source>
        <dbReference type="Pfam" id="PF02911"/>
    </source>
</evidence>
<dbReference type="HAMAP" id="MF_00182">
    <property type="entry name" value="Formyl_trans"/>
    <property type="match status" value="1"/>
</dbReference>
<dbReference type="InterPro" id="IPR036477">
    <property type="entry name" value="Formyl_transf_N_sf"/>
</dbReference>
<dbReference type="CDD" id="cd08646">
    <property type="entry name" value="FMT_core_Met-tRNA-FMT_N"/>
    <property type="match status" value="1"/>
</dbReference>